<dbReference type="PIRSF" id="PIRSF016498">
    <property type="entry name" value="UCP016498"/>
    <property type="match status" value="1"/>
</dbReference>
<evidence type="ECO:0008006" key="3">
    <source>
        <dbReference type="Google" id="ProtNLM"/>
    </source>
</evidence>
<dbReference type="Pfam" id="PF09969">
    <property type="entry name" value="DUF2203"/>
    <property type="match status" value="1"/>
</dbReference>
<gene>
    <name evidence="1" type="ORF">SAMN04488112_1057</name>
</gene>
<protein>
    <recommendedName>
        <fullName evidence="3">DUF2203 domain-containing protein</fullName>
    </recommendedName>
</protein>
<dbReference type="Proteomes" id="UP000199387">
    <property type="component" value="Unassembled WGS sequence"/>
</dbReference>
<dbReference type="STRING" id="1236220.SAMN04488112_1057"/>
<evidence type="ECO:0000313" key="2">
    <source>
        <dbReference type="Proteomes" id="UP000199387"/>
    </source>
</evidence>
<dbReference type="InterPro" id="IPR018699">
    <property type="entry name" value="DUF2203"/>
</dbReference>
<name>A0A1G6K0H4_9BACL</name>
<organism evidence="1 2">
    <name type="scientific">Melghirimyces thermohalophilus</name>
    <dbReference type="NCBI Taxonomy" id="1236220"/>
    <lineage>
        <taxon>Bacteria</taxon>
        <taxon>Bacillati</taxon>
        <taxon>Bacillota</taxon>
        <taxon>Bacilli</taxon>
        <taxon>Bacillales</taxon>
        <taxon>Thermoactinomycetaceae</taxon>
        <taxon>Melghirimyces</taxon>
    </lineage>
</organism>
<sequence length="147" mass="17396">MRQVIQMEKEKKYFTVAEANRMLPQLRKHLDGLHSLRRQFEKKYRELKAQRTRIGGGADGEDSYFTLEAELEFVNIQVRAMIDGMNRTGVQIKEIKGGRVLFPALRQGEEVLLCWTADEEEVRYWYYPWEAFCDRKEVDGAFERDTP</sequence>
<reference evidence="1 2" key="1">
    <citation type="submission" date="2016-10" db="EMBL/GenBank/DDBJ databases">
        <authorList>
            <person name="de Groot N.N."/>
        </authorList>
    </citation>
    <scope>NUCLEOTIDE SEQUENCE [LARGE SCALE GENOMIC DNA]</scope>
    <source>
        <strain evidence="1 2">DSM 45514</strain>
    </source>
</reference>
<evidence type="ECO:0000313" key="1">
    <source>
        <dbReference type="EMBL" id="SDC24490.1"/>
    </source>
</evidence>
<dbReference type="AlphaFoldDB" id="A0A1G6K0H4"/>
<accession>A0A1G6K0H4</accession>
<proteinExistence type="predicted"/>
<dbReference type="EMBL" id="FMZA01000005">
    <property type="protein sequence ID" value="SDC24490.1"/>
    <property type="molecule type" value="Genomic_DNA"/>
</dbReference>
<keyword evidence="2" id="KW-1185">Reference proteome</keyword>